<feature type="signal peptide" evidence="2">
    <location>
        <begin position="1"/>
        <end position="19"/>
    </location>
</feature>
<dbReference type="Proteomes" id="UP000477488">
    <property type="component" value="Unassembled WGS sequence"/>
</dbReference>
<evidence type="ECO:0000256" key="2">
    <source>
        <dbReference type="SAM" id="SignalP"/>
    </source>
</evidence>
<feature type="compositionally biased region" description="Low complexity" evidence="1">
    <location>
        <begin position="181"/>
        <end position="199"/>
    </location>
</feature>
<name>A0A6L5XJX6_9BACT</name>
<feature type="chain" id="PRO_5026880630" evidence="2">
    <location>
        <begin position="20"/>
        <end position="219"/>
    </location>
</feature>
<evidence type="ECO:0000313" key="3">
    <source>
        <dbReference type="EMBL" id="MSS27409.1"/>
    </source>
</evidence>
<evidence type="ECO:0000256" key="1">
    <source>
        <dbReference type="SAM" id="MobiDB-lite"/>
    </source>
</evidence>
<dbReference type="AlphaFoldDB" id="A0A6L5XJX6"/>
<dbReference type="RefSeq" id="WP_154509711.1">
    <property type="nucleotide sequence ID" value="NZ_JAXELC010000029.1"/>
</dbReference>
<accession>A0A6L5XJX6</accession>
<dbReference type="EMBL" id="VUMH01000003">
    <property type="protein sequence ID" value="MSS27409.1"/>
    <property type="molecule type" value="Genomic_DNA"/>
</dbReference>
<evidence type="ECO:0000313" key="4">
    <source>
        <dbReference type="Proteomes" id="UP000477488"/>
    </source>
</evidence>
<organism evidence="3 4">
    <name type="scientific">Desulfovibrio porci</name>
    <dbReference type="NCBI Taxonomy" id="2605782"/>
    <lineage>
        <taxon>Bacteria</taxon>
        <taxon>Pseudomonadati</taxon>
        <taxon>Thermodesulfobacteriota</taxon>
        <taxon>Desulfovibrionia</taxon>
        <taxon>Desulfovibrionales</taxon>
        <taxon>Desulfovibrionaceae</taxon>
        <taxon>Desulfovibrio</taxon>
    </lineage>
</organism>
<proteinExistence type="predicted"/>
<keyword evidence="4" id="KW-1185">Reference proteome</keyword>
<comment type="caution">
    <text evidence="3">The sequence shown here is derived from an EMBL/GenBank/DDBJ whole genome shotgun (WGS) entry which is preliminary data.</text>
</comment>
<reference evidence="3 4" key="1">
    <citation type="submission" date="2019-09" db="EMBL/GenBank/DDBJ databases">
        <title>In-depth cultivation of the pig gut microbiome towards novel bacterial diversity and tailored functional studies.</title>
        <authorList>
            <person name="Wylensek D."/>
            <person name="Hitch T.C.A."/>
            <person name="Clavel T."/>
        </authorList>
    </citation>
    <scope>NUCLEOTIDE SEQUENCE [LARGE SCALE GENOMIC DNA]</scope>
    <source>
        <strain evidence="3 4">PG-178-WT-4</strain>
    </source>
</reference>
<feature type="region of interest" description="Disordered" evidence="1">
    <location>
        <begin position="110"/>
        <end position="219"/>
    </location>
</feature>
<sequence length="219" mass="22136">MRMLIILAVFLSLAAPVHAVESRSLPLSAAPGHPAAPAAPLVSTPAVGAPAVPLPPQLPVLLPSGGVNLDEAWIQDGGARLYWNTLVIPRQIRMGGARFVDPAAVPELLPSGGNKAVRPARRHARTKVAVPAEKQKTAQRTPPAGAASTALRPPVAAPAANQPGAGRDKATPDTPKVGADASAKQAAPYSGAAPASASPVPLPIMPVDPVAPRAPATPR</sequence>
<keyword evidence="2" id="KW-0732">Signal</keyword>
<protein>
    <submittedName>
        <fullName evidence="3">Uncharacterized protein</fullName>
    </submittedName>
</protein>
<gene>
    <name evidence="3" type="ORF">FYJ44_04960</name>
</gene>